<protein>
    <submittedName>
        <fullName evidence="1">Uncharacterized protein</fullName>
    </submittedName>
</protein>
<comment type="caution">
    <text evidence="1">The sequence shown here is derived from an EMBL/GenBank/DDBJ whole genome shotgun (WGS) entry which is preliminary data.</text>
</comment>
<accession>A0A4C1WR58</accession>
<proteinExistence type="predicted"/>
<evidence type="ECO:0000313" key="1">
    <source>
        <dbReference type="EMBL" id="GBP52587.1"/>
    </source>
</evidence>
<dbReference type="Proteomes" id="UP000299102">
    <property type="component" value="Unassembled WGS sequence"/>
</dbReference>
<sequence>MRNTKKHVVTFAHGPWQLQRRHHWFAGLLNTNSALEEYTIRYLNQENIIIIGPAPPRHPPSAPRPAQMNCAALCNEIVDWTRYRKPSAATRGRPRDSAASAASAAAVIDRRRAVIDEWLRVTDARAGAFGSRRWTSIARLASFAIAWPLRSTVRSVLRADTINIDHINARHRLSLIGGFHPASSASPPLVLLEALVLLRRSSTSRKALTMVVNNTTAVSKEGIEHLIEGGRSDGGIKGEEGRMDHWNSNSLDETQQQNLLRHVCILCKCGLLPCSIYPYHLCEDVITTQYVWSVFRVAYSNFDVREQLKDDGMTTVKIDISGPLTPLLTLPSLTARSPFFTYPIPIQETGYAPVTPLLMRVSMGGGDYPIFDDKASAGRPGPRPVISRAEIMRRAAGISAARPAATHVSALITISRRRAVMR</sequence>
<dbReference type="EMBL" id="BGZK01000606">
    <property type="protein sequence ID" value="GBP52587.1"/>
    <property type="molecule type" value="Genomic_DNA"/>
</dbReference>
<keyword evidence="2" id="KW-1185">Reference proteome</keyword>
<reference evidence="1 2" key="1">
    <citation type="journal article" date="2019" name="Commun. Biol.">
        <title>The bagworm genome reveals a unique fibroin gene that provides high tensile strength.</title>
        <authorList>
            <person name="Kono N."/>
            <person name="Nakamura H."/>
            <person name="Ohtoshi R."/>
            <person name="Tomita M."/>
            <person name="Numata K."/>
            <person name="Arakawa K."/>
        </authorList>
    </citation>
    <scope>NUCLEOTIDE SEQUENCE [LARGE SCALE GENOMIC DNA]</scope>
</reference>
<name>A0A4C1WR58_EUMVA</name>
<gene>
    <name evidence="1" type="ORF">EVAR_35776_1</name>
</gene>
<dbReference type="AlphaFoldDB" id="A0A4C1WR58"/>
<evidence type="ECO:0000313" key="2">
    <source>
        <dbReference type="Proteomes" id="UP000299102"/>
    </source>
</evidence>
<organism evidence="1 2">
    <name type="scientific">Eumeta variegata</name>
    <name type="common">Bagworm moth</name>
    <name type="synonym">Eumeta japonica</name>
    <dbReference type="NCBI Taxonomy" id="151549"/>
    <lineage>
        <taxon>Eukaryota</taxon>
        <taxon>Metazoa</taxon>
        <taxon>Ecdysozoa</taxon>
        <taxon>Arthropoda</taxon>
        <taxon>Hexapoda</taxon>
        <taxon>Insecta</taxon>
        <taxon>Pterygota</taxon>
        <taxon>Neoptera</taxon>
        <taxon>Endopterygota</taxon>
        <taxon>Lepidoptera</taxon>
        <taxon>Glossata</taxon>
        <taxon>Ditrysia</taxon>
        <taxon>Tineoidea</taxon>
        <taxon>Psychidae</taxon>
        <taxon>Oiketicinae</taxon>
        <taxon>Eumeta</taxon>
    </lineage>
</organism>